<evidence type="ECO:0000313" key="2">
    <source>
        <dbReference type="Proteomes" id="UP001497493"/>
    </source>
</evidence>
<evidence type="ECO:0000313" key="1">
    <source>
        <dbReference type="EMBL" id="CAL1242029.1"/>
    </source>
</evidence>
<sequence length="51" mass="5899">MAQPRADVAATEIQLRSLQRQIDTASDIKSLKAWLKTVTQRPPDRDFDLRF</sequence>
<protein>
    <recommendedName>
        <fullName evidence="3">Transposase</fullName>
    </recommendedName>
</protein>
<dbReference type="RefSeq" id="WP_348759957.1">
    <property type="nucleotide sequence ID" value="NZ_OZ026885.1"/>
</dbReference>
<organism evidence="1 2">
    <name type="scientific">Candidatus Methylocalor cossyra</name>
    <dbReference type="NCBI Taxonomy" id="3108543"/>
    <lineage>
        <taxon>Bacteria</taxon>
        <taxon>Pseudomonadati</taxon>
        <taxon>Pseudomonadota</taxon>
        <taxon>Gammaproteobacteria</taxon>
        <taxon>Methylococcales</taxon>
        <taxon>Methylococcaceae</taxon>
        <taxon>Candidatus Methylocalor</taxon>
    </lineage>
</organism>
<geneLocation type="plasmid" evidence="1 2">
    <name>2</name>
</geneLocation>
<accession>A0ABP1CCW7</accession>
<evidence type="ECO:0008006" key="3">
    <source>
        <dbReference type="Google" id="ProtNLM"/>
    </source>
</evidence>
<dbReference type="Proteomes" id="UP001497493">
    <property type="component" value="Plasmid 2"/>
</dbReference>
<name>A0ABP1CCW7_9GAMM</name>
<keyword evidence="2" id="KW-1185">Reference proteome</keyword>
<reference evidence="1 2" key="1">
    <citation type="submission" date="2024-04" db="EMBL/GenBank/DDBJ databases">
        <authorList>
            <person name="Cremers G."/>
        </authorList>
    </citation>
    <scope>NUCLEOTIDE SEQUENCE [LARGE SCALE GENOMIC DNA]</scope>
    <source>
        <strain evidence="1">MeCH1-AG</strain>
        <plasmid evidence="1 2">2</plasmid>
    </source>
</reference>
<dbReference type="EMBL" id="OZ026885">
    <property type="protein sequence ID" value="CAL1242029.1"/>
    <property type="molecule type" value="Genomic_DNA"/>
</dbReference>
<proteinExistence type="predicted"/>
<keyword evidence="1" id="KW-0614">Plasmid</keyword>
<gene>
    <name evidence="1" type="ORF">MECH1_V1_P0097</name>
</gene>